<dbReference type="RefSeq" id="WP_306817533.1">
    <property type="nucleotide sequence ID" value="NZ_JANJZD010000002.1"/>
</dbReference>
<dbReference type="EMBL" id="OFSM01000002">
    <property type="protein sequence ID" value="SOY27799.1"/>
    <property type="molecule type" value="Genomic_DNA"/>
</dbReference>
<proteinExistence type="predicted"/>
<sequence length="174" mass="20249">MITLTEDEKRMVFQLEGCHRYDAVQEIAVLCRYTRDHDIKATAENLLKKLHELSEDDCRELICEIQRNYHLPWKARTVGEMIAVARQESGARKLEGHDIMALERFDPEVTHMIVFDVLSRESPVGDKGERMRLFLTEAGYKKALENQDRSFIRILNYAKVSQGHLRYGQPDGEL</sequence>
<evidence type="ECO:0000259" key="1">
    <source>
        <dbReference type="Pfam" id="PF18987"/>
    </source>
</evidence>
<reference evidence="2 3" key="1">
    <citation type="submission" date="2018-01" db="EMBL/GenBank/DDBJ databases">
        <authorList>
            <person name="Gaut B.S."/>
            <person name="Morton B.R."/>
            <person name="Clegg M.T."/>
            <person name="Duvall M.R."/>
        </authorList>
    </citation>
    <scope>NUCLEOTIDE SEQUENCE [LARGE SCALE GENOMIC DNA]</scope>
    <source>
        <strain evidence="2">GP69</strain>
    </source>
</reference>
<evidence type="ECO:0000313" key="2">
    <source>
        <dbReference type="EMBL" id="SOY27799.1"/>
    </source>
</evidence>
<keyword evidence="3" id="KW-1185">Reference proteome</keyword>
<protein>
    <recommendedName>
        <fullName evidence="1">DUF5720 domain-containing protein</fullName>
    </recommendedName>
</protein>
<dbReference type="Proteomes" id="UP000236311">
    <property type="component" value="Unassembled WGS sequence"/>
</dbReference>
<dbReference type="Pfam" id="PF18987">
    <property type="entry name" value="DUF5720"/>
    <property type="match status" value="1"/>
</dbReference>
<gene>
    <name evidence="2" type="ORF">AMURIS_00504</name>
</gene>
<dbReference type="InterPro" id="IPR043778">
    <property type="entry name" value="DUF5720"/>
</dbReference>
<feature type="domain" description="DUF5720" evidence="1">
    <location>
        <begin position="76"/>
        <end position="171"/>
    </location>
</feature>
<dbReference type="AlphaFoldDB" id="A0A2K4ZBI2"/>
<organism evidence="2 3">
    <name type="scientific">Acetatifactor muris</name>
    <dbReference type="NCBI Taxonomy" id="879566"/>
    <lineage>
        <taxon>Bacteria</taxon>
        <taxon>Bacillati</taxon>
        <taxon>Bacillota</taxon>
        <taxon>Clostridia</taxon>
        <taxon>Lachnospirales</taxon>
        <taxon>Lachnospiraceae</taxon>
        <taxon>Acetatifactor</taxon>
    </lineage>
</organism>
<dbReference type="InterPro" id="IPR041965">
    <property type="entry name" value="TTRAP_sf"/>
</dbReference>
<name>A0A2K4ZBI2_9FIRM</name>
<evidence type="ECO:0000313" key="3">
    <source>
        <dbReference type="Proteomes" id="UP000236311"/>
    </source>
</evidence>
<dbReference type="Gene3D" id="1.10.10.1850">
    <property type="entry name" value="Sporulation protein-like"/>
    <property type="match status" value="1"/>
</dbReference>
<accession>A0A2K4ZBI2</accession>